<comment type="caution">
    <text evidence="3">The sequence shown here is derived from an EMBL/GenBank/DDBJ whole genome shotgun (WGS) entry which is preliminary data.</text>
</comment>
<reference evidence="3 4" key="1">
    <citation type="submission" date="2024-08" db="EMBL/GenBank/DDBJ databases">
        <authorList>
            <person name="Cucini C."/>
            <person name="Frati F."/>
        </authorList>
    </citation>
    <scope>NUCLEOTIDE SEQUENCE [LARGE SCALE GENOMIC DNA]</scope>
</reference>
<accession>A0ABP1RI02</accession>
<organism evidence="3 4">
    <name type="scientific">Orchesella dallaii</name>
    <dbReference type="NCBI Taxonomy" id="48710"/>
    <lineage>
        <taxon>Eukaryota</taxon>
        <taxon>Metazoa</taxon>
        <taxon>Ecdysozoa</taxon>
        <taxon>Arthropoda</taxon>
        <taxon>Hexapoda</taxon>
        <taxon>Collembola</taxon>
        <taxon>Entomobryomorpha</taxon>
        <taxon>Entomobryoidea</taxon>
        <taxon>Orchesellidae</taxon>
        <taxon>Orchesellinae</taxon>
        <taxon>Orchesella</taxon>
    </lineage>
</organism>
<evidence type="ECO:0000256" key="2">
    <source>
        <dbReference type="SAM" id="MobiDB-lite"/>
    </source>
</evidence>
<sequence>MENNKFSQQTHLQETPESSSSSSSPRAPLSSVAPLSNSNKLPNASSSQRQPPQGCISLIPTIPASPSQVFALNFEYKFNNADPNTKENFETTHFIFQSLGKSLDEANQNNRQLYKLLQSKKSDLKTSEGNEMILRTELGSLQQKYKEKEQENINLQTCYYRLANSKK</sequence>
<evidence type="ECO:0000313" key="4">
    <source>
        <dbReference type="Proteomes" id="UP001642540"/>
    </source>
</evidence>
<feature type="compositionally biased region" description="Low complexity" evidence="2">
    <location>
        <begin position="18"/>
        <end position="36"/>
    </location>
</feature>
<name>A0ABP1RI02_9HEXA</name>
<dbReference type="EMBL" id="CAXLJM020000075">
    <property type="protein sequence ID" value="CAL8128660.1"/>
    <property type="molecule type" value="Genomic_DNA"/>
</dbReference>
<keyword evidence="1" id="KW-0175">Coiled coil</keyword>
<proteinExistence type="predicted"/>
<evidence type="ECO:0000256" key="1">
    <source>
        <dbReference type="SAM" id="Coils"/>
    </source>
</evidence>
<dbReference type="Proteomes" id="UP001642540">
    <property type="component" value="Unassembled WGS sequence"/>
</dbReference>
<gene>
    <name evidence="3" type="ORF">ODALV1_LOCUS22432</name>
</gene>
<feature type="compositionally biased region" description="Polar residues" evidence="2">
    <location>
        <begin position="1"/>
        <end position="17"/>
    </location>
</feature>
<feature type="region of interest" description="Disordered" evidence="2">
    <location>
        <begin position="1"/>
        <end position="59"/>
    </location>
</feature>
<protein>
    <submittedName>
        <fullName evidence="3">Uncharacterized protein</fullName>
    </submittedName>
</protein>
<feature type="coiled-coil region" evidence="1">
    <location>
        <begin position="103"/>
        <end position="151"/>
    </location>
</feature>
<feature type="compositionally biased region" description="Polar residues" evidence="2">
    <location>
        <begin position="37"/>
        <end position="51"/>
    </location>
</feature>
<keyword evidence="4" id="KW-1185">Reference proteome</keyword>
<evidence type="ECO:0000313" key="3">
    <source>
        <dbReference type="EMBL" id="CAL8128660.1"/>
    </source>
</evidence>